<organism evidence="4 5">
    <name type="scientific">Petrocella atlantisensis</name>
    <dbReference type="NCBI Taxonomy" id="2173034"/>
    <lineage>
        <taxon>Bacteria</taxon>
        <taxon>Bacillati</taxon>
        <taxon>Bacillota</taxon>
        <taxon>Clostridia</taxon>
        <taxon>Lachnospirales</taxon>
        <taxon>Vallitaleaceae</taxon>
        <taxon>Petrocella</taxon>
    </lineage>
</organism>
<evidence type="ECO:0000313" key="5">
    <source>
        <dbReference type="Proteomes" id="UP000279029"/>
    </source>
</evidence>
<dbReference type="OrthoDB" id="9812484at2"/>
<dbReference type="Proteomes" id="UP000279029">
    <property type="component" value="Chromosome"/>
</dbReference>
<dbReference type="InterPro" id="IPR001647">
    <property type="entry name" value="HTH_TetR"/>
</dbReference>
<reference evidence="4 5" key="1">
    <citation type="submission" date="2018-09" db="EMBL/GenBank/DDBJ databases">
        <authorList>
            <person name="Postec A."/>
        </authorList>
    </citation>
    <scope>NUCLEOTIDE SEQUENCE [LARGE SCALE GENOMIC DNA]</scope>
    <source>
        <strain evidence="4">70B-A</strain>
    </source>
</reference>
<keyword evidence="1 2" id="KW-0238">DNA-binding</keyword>
<evidence type="ECO:0000259" key="3">
    <source>
        <dbReference type="PROSITE" id="PS50977"/>
    </source>
</evidence>
<dbReference type="KEGG" id="cbar:PATL70BA_2256"/>
<dbReference type="InterPro" id="IPR009057">
    <property type="entry name" value="Homeodomain-like_sf"/>
</dbReference>
<name>A0A3P7PGZ6_9FIRM</name>
<dbReference type="PROSITE" id="PS50977">
    <property type="entry name" value="HTH_TETR_2"/>
    <property type="match status" value="1"/>
</dbReference>
<evidence type="ECO:0000313" key="4">
    <source>
        <dbReference type="EMBL" id="VDN48148.1"/>
    </source>
</evidence>
<dbReference type="AlphaFoldDB" id="A0A3P7PGZ6"/>
<dbReference type="EMBL" id="LR130778">
    <property type="protein sequence ID" value="VDN48148.1"/>
    <property type="molecule type" value="Genomic_DNA"/>
</dbReference>
<feature type="domain" description="HTH tetR-type" evidence="3">
    <location>
        <begin position="6"/>
        <end position="66"/>
    </location>
</feature>
<evidence type="ECO:0000256" key="1">
    <source>
        <dbReference type="ARBA" id="ARBA00023125"/>
    </source>
</evidence>
<dbReference type="SUPFAM" id="SSF46689">
    <property type="entry name" value="Homeodomain-like"/>
    <property type="match status" value="1"/>
</dbReference>
<evidence type="ECO:0000256" key="2">
    <source>
        <dbReference type="PROSITE-ProRule" id="PRU00335"/>
    </source>
</evidence>
<accession>A0A3P7PGZ6</accession>
<dbReference type="RefSeq" id="WP_125137329.1">
    <property type="nucleotide sequence ID" value="NZ_LR130778.1"/>
</dbReference>
<feature type="DNA-binding region" description="H-T-H motif" evidence="2">
    <location>
        <begin position="29"/>
        <end position="48"/>
    </location>
</feature>
<protein>
    <recommendedName>
        <fullName evidence="3">HTH tetR-type domain-containing protein</fullName>
    </recommendedName>
</protein>
<proteinExistence type="predicted"/>
<gene>
    <name evidence="4" type="ORF">PATL70BA_2256</name>
</gene>
<dbReference type="GO" id="GO:0003677">
    <property type="term" value="F:DNA binding"/>
    <property type="evidence" value="ECO:0007669"/>
    <property type="project" value="UniProtKB-UniRule"/>
</dbReference>
<keyword evidence="5" id="KW-1185">Reference proteome</keyword>
<dbReference type="Gene3D" id="1.10.357.10">
    <property type="entry name" value="Tetracycline Repressor, domain 2"/>
    <property type="match status" value="1"/>
</dbReference>
<sequence length="187" mass="21502">MKYNNEHVLELILDNTKLLLNTKGVKGWSMDQLATASGLAKNTLYKIIGSKKDAILDVINRDMNEVQHHLKERLKTEADTIMIEDLIDTFLLTFSKLHGKYLTEVLLEYPGNGPQIERQIQEMRWLLAELFELVKERSHLRADIDIELLFNCLRGISTELIRLGHTGESFAEKSRIAYGYLLKGICE</sequence>